<dbReference type="Proteomes" id="UP001256588">
    <property type="component" value="Unassembled WGS sequence"/>
</dbReference>
<dbReference type="InterPro" id="IPR036977">
    <property type="entry name" value="DNA_primase_Znf_CHC2"/>
</dbReference>
<accession>A0ABU1XVB3</accession>
<gene>
    <name evidence="1" type="ORF">J2W68_001415</name>
</gene>
<protein>
    <recommendedName>
        <fullName evidence="3">DNA primase</fullName>
    </recommendedName>
</protein>
<evidence type="ECO:0000313" key="2">
    <source>
        <dbReference type="Proteomes" id="UP001256588"/>
    </source>
</evidence>
<dbReference type="RefSeq" id="WP_310233987.1">
    <property type="nucleotide sequence ID" value="NZ_JAVDWO010000005.1"/>
</dbReference>
<proteinExistence type="predicted"/>
<dbReference type="Gene3D" id="3.90.580.10">
    <property type="entry name" value="Zinc finger, CHC2-type domain"/>
    <property type="match status" value="1"/>
</dbReference>
<keyword evidence="2" id="KW-1185">Reference proteome</keyword>
<organism evidence="1 2">
    <name type="scientific">Luteimonas terrae</name>
    <dbReference type="NCBI Taxonomy" id="1530191"/>
    <lineage>
        <taxon>Bacteria</taxon>
        <taxon>Pseudomonadati</taxon>
        <taxon>Pseudomonadota</taxon>
        <taxon>Gammaproteobacteria</taxon>
        <taxon>Lysobacterales</taxon>
        <taxon>Lysobacteraceae</taxon>
        <taxon>Luteimonas</taxon>
    </lineage>
</organism>
<name>A0ABU1XVB3_9GAMM</name>
<sequence length="159" mass="17318">MSAAPLDHLLSRLEGVQSSGRGYRTRCPSCGGQSRKLSITEADAGRLLVHCFGGCETSDVLGAIGLEIADLFPERLPADTPAARHQARIAARESQWGAALEALEHEALIIHIAGQQLAKWHLLSIEDDQRLALALRRVEEARAILRPFRPNWRAKAVGA</sequence>
<dbReference type="EMBL" id="JAVDWO010000005">
    <property type="protein sequence ID" value="MDR7192699.1"/>
    <property type="molecule type" value="Genomic_DNA"/>
</dbReference>
<evidence type="ECO:0008006" key="3">
    <source>
        <dbReference type="Google" id="ProtNLM"/>
    </source>
</evidence>
<evidence type="ECO:0000313" key="1">
    <source>
        <dbReference type="EMBL" id="MDR7192699.1"/>
    </source>
</evidence>
<reference evidence="1 2" key="1">
    <citation type="submission" date="2023-07" db="EMBL/GenBank/DDBJ databases">
        <title>Sorghum-associated microbial communities from plants grown in Nebraska, USA.</title>
        <authorList>
            <person name="Schachtman D."/>
        </authorList>
    </citation>
    <scope>NUCLEOTIDE SEQUENCE [LARGE SCALE GENOMIC DNA]</scope>
    <source>
        <strain evidence="1 2">4099</strain>
    </source>
</reference>
<comment type="caution">
    <text evidence="1">The sequence shown here is derived from an EMBL/GenBank/DDBJ whole genome shotgun (WGS) entry which is preliminary data.</text>
</comment>